<evidence type="ECO:0000256" key="3">
    <source>
        <dbReference type="SAM" id="SignalP"/>
    </source>
</evidence>
<evidence type="ECO:0000256" key="1">
    <source>
        <dbReference type="SAM" id="Coils"/>
    </source>
</evidence>
<evidence type="ECO:0000256" key="2">
    <source>
        <dbReference type="SAM" id="MobiDB-lite"/>
    </source>
</evidence>
<feature type="coiled-coil region" evidence="1">
    <location>
        <begin position="64"/>
        <end position="122"/>
    </location>
</feature>
<keyword evidence="3" id="KW-0732">Signal</keyword>
<dbReference type="AlphaFoldDB" id="A0A0R1U528"/>
<protein>
    <submittedName>
        <fullName evidence="4">Uncharacterized protein</fullName>
    </submittedName>
</protein>
<gene>
    <name evidence="4" type="ORF">FC43_GL000286</name>
</gene>
<organism evidence="4 5">
    <name type="scientific">Limosilactobacillus ingluviei DSM 15946</name>
    <dbReference type="NCBI Taxonomy" id="1423760"/>
    <lineage>
        <taxon>Bacteria</taxon>
        <taxon>Bacillati</taxon>
        <taxon>Bacillota</taxon>
        <taxon>Bacilli</taxon>
        <taxon>Lactobacillales</taxon>
        <taxon>Lactobacillaceae</taxon>
        <taxon>Limosilactobacillus</taxon>
    </lineage>
</organism>
<reference evidence="4 5" key="1">
    <citation type="journal article" date="2015" name="Genome Announc.">
        <title>Expanding the biotechnology potential of lactobacilli through comparative genomics of 213 strains and associated genera.</title>
        <authorList>
            <person name="Sun Z."/>
            <person name="Harris H.M."/>
            <person name="McCann A."/>
            <person name="Guo C."/>
            <person name="Argimon S."/>
            <person name="Zhang W."/>
            <person name="Yang X."/>
            <person name="Jeffery I.B."/>
            <person name="Cooney J.C."/>
            <person name="Kagawa T.F."/>
            <person name="Liu W."/>
            <person name="Song Y."/>
            <person name="Salvetti E."/>
            <person name="Wrobel A."/>
            <person name="Rasinkangas P."/>
            <person name="Parkhill J."/>
            <person name="Rea M.C."/>
            <person name="O'Sullivan O."/>
            <person name="Ritari J."/>
            <person name="Douillard F.P."/>
            <person name="Paul Ross R."/>
            <person name="Yang R."/>
            <person name="Briner A.E."/>
            <person name="Felis G.E."/>
            <person name="de Vos W.M."/>
            <person name="Barrangou R."/>
            <person name="Klaenhammer T.R."/>
            <person name="Caufield P.W."/>
            <person name="Cui Y."/>
            <person name="Zhang H."/>
            <person name="O'Toole P.W."/>
        </authorList>
    </citation>
    <scope>NUCLEOTIDE SEQUENCE [LARGE SCALE GENOMIC DNA]</scope>
    <source>
        <strain evidence="4 5">DSM 15946</strain>
    </source>
</reference>
<dbReference type="EMBL" id="AZFK01000077">
    <property type="protein sequence ID" value="KRL88349.1"/>
    <property type="molecule type" value="Genomic_DNA"/>
</dbReference>
<name>A0A0R1U528_9LACO</name>
<keyword evidence="1" id="KW-0175">Coiled coil</keyword>
<comment type="caution">
    <text evidence="4">The sequence shown here is derived from an EMBL/GenBank/DDBJ whole genome shotgun (WGS) entry which is preliminary data.</text>
</comment>
<evidence type="ECO:0000313" key="5">
    <source>
        <dbReference type="Proteomes" id="UP000050816"/>
    </source>
</evidence>
<feature type="signal peptide" evidence="3">
    <location>
        <begin position="1"/>
        <end position="25"/>
    </location>
</feature>
<feature type="region of interest" description="Disordered" evidence="2">
    <location>
        <begin position="127"/>
        <end position="158"/>
    </location>
</feature>
<dbReference type="PATRIC" id="fig|1423760.3.peg.304"/>
<proteinExistence type="predicted"/>
<sequence>MKRSFKQLTGILVIAATLTTTSVVATNAGVRADTEPTVTTALTSSAKPTSAATSGQAATKQAAIQAAQAQVDQDNATLEQLKAKLAVVATDPAQSKAIRQAIESAKAQLASDQATLAQLKGETTAASSAGATAPATSTSAATQTPVTQPAAPTAQALQSQAQAKANGYRIISDRVVDEQGNIINDWTVKDGVAYDDQGNAVALTTEQAAAQNTARVKLTSPQPAAVKAATHQSHTSWLSHWQRWKHAVMTWLNQW</sequence>
<dbReference type="Proteomes" id="UP000050816">
    <property type="component" value="Unassembled WGS sequence"/>
</dbReference>
<evidence type="ECO:0000313" key="4">
    <source>
        <dbReference type="EMBL" id="KRL88349.1"/>
    </source>
</evidence>
<feature type="chain" id="PRO_5038747910" evidence="3">
    <location>
        <begin position="26"/>
        <end position="255"/>
    </location>
</feature>
<dbReference type="RefSeq" id="WP_056955338.1">
    <property type="nucleotide sequence ID" value="NZ_AZFK01000077.1"/>
</dbReference>
<accession>A0A0R1U528</accession>